<reference evidence="2" key="2">
    <citation type="submission" date="2023-02" db="EMBL/GenBank/DDBJ databases">
        <authorList>
            <consortium name="DOE Joint Genome Institute"/>
            <person name="Mondo S.J."/>
            <person name="Chang Y."/>
            <person name="Wang Y."/>
            <person name="Ahrendt S."/>
            <person name="Andreopoulos W."/>
            <person name="Barry K."/>
            <person name="Beard J."/>
            <person name="Benny G.L."/>
            <person name="Blankenship S."/>
            <person name="Bonito G."/>
            <person name="Cuomo C."/>
            <person name="Desiro A."/>
            <person name="Gervers K.A."/>
            <person name="Hundley H."/>
            <person name="Kuo A."/>
            <person name="LaButti K."/>
            <person name="Lang B.F."/>
            <person name="Lipzen A."/>
            <person name="O'Donnell K."/>
            <person name="Pangilinan J."/>
            <person name="Reynolds N."/>
            <person name="Sandor L."/>
            <person name="Smith M.W."/>
            <person name="Tsang A."/>
            <person name="Grigoriev I.V."/>
            <person name="Stajich J.E."/>
            <person name="Spatafora J.W."/>
        </authorList>
    </citation>
    <scope>NUCLEOTIDE SEQUENCE</scope>
    <source>
        <strain evidence="2">RSA 2281</strain>
    </source>
</reference>
<sequence length="384" mass="44937">MSVVLALILIITTSFITALIIQCPTIESFLNLVTNTPCLDDRTVRNLLPIQQHLANALLRARVMALCKQHHVFEIWRRIHILDITFYGLWGKWYVWGQHHPVITGLRDGAPLLDYIFQDASIARQLAQEWQTAERALIRRVNNQDDVRPLEVFQRIAERLCQIKSPVANIDAALALLMAWQAAENARCMEQAIACLVSLVKLVEHSIDYDPIVRWIQLTVADILYKKRYEHTLEMYKQVVRGNDYDDKYYKSMGQIACIQFQSKQYTRVISHTTQVLRYYRNQIDVDTDIIGHLVLARCQSRMILNQWKEIQRDRPLIQYFCQADGGNSPELDFVSRIYEAWTHHDTELYELAIRDYDRHNPMTDEQISIFLLAKERIQSKIPL</sequence>
<gene>
    <name evidence="2" type="ORF">BDA99DRAFT_519987</name>
</gene>
<dbReference type="InterPro" id="IPR011990">
    <property type="entry name" value="TPR-like_helical_dom_sf"/>
</dbReference>
<evidence type="ECO:0000313" key="3">
    <source>
        <dbReference type="Proteomes" id="UP001209540"/>
    </source>
</evidence>
<reference evidence="2" key="1">
    <citation type="journal article" date="2022" name="IScience">
        <title>Evolution of zygomycete secretomes and the origins of terrestrial fungal ecologies.</title>
        <authorList>
            <person name="Chang Y."/>
            <person name="Wang Y."/>
            <person name="Mondo S."/>
            <person name="Ahrendt S."/>
            <person name="Andreopoulos W."/>
            <person name="Barry K."/>
            <person name="Beard J."/>
            <person name="Benny G.L."/>
            <person name="Blankenship S."/>
            <person name="Bonito G."/>
            <person name="Cuomo C."/>
            <person name="Desiro A."/>
            <person name="Gervers K.A."/>
            <person name="Hundley H."/>
            <person name="Kuo A."/>
            <person name="LaButti K."/>
            <person name="Lang B.F."/>
            <person name="Lipzen A."/>
            <person name="O'Donnell K."/>
            <person name="Pangilinan J."/>
            <person name="Reynolds N."/>
            <person name="Sandor L."/>
            <person name="Smith M.E."/>
            <person name="Tsang A."/>
            <person name="Grigoriev I.V."/>
            <person name="Stajich J.E."/>
            <person name="Spatafora J.W."/>
        </authorList>
    </citation>
    <scope>NUCLEOTIDE SEQUENCE</scope>
    <source>
        <strain evidence="2">RSA 2281</strain>
    </source>
</reference>
<proteinExistence type="predicted"/>
<keyword evidence="3" id="KW-1185">Reference proteome</keyword>
<evidence type="ECO:0000256" key="1">
    <source>
        <dbReference type="SAM" id="SignalP"/>
    </source>
</evidence>
<feature type="signal peptide" evidence="1">
    <location>
        <begin position="1"/>
        <end position="18"/>
    </location>
</feature>
<name>A0AAD5PAF3_9FUNG</name>
<keyword evidence="1" id="KW-0732">Signal</keyword>
<accession>A0AAD5PAF3</accession>
<organism evidence="2 3">
    <name type="scientific">Phascolomyces articulosus</name>
    <dbReference type="NCBI Taxonomy" id="60185"/>
    <lineage>
        <taxon>Eukaryota</taxon>
        <taxon>Fungi</taxon>
        <taxon>Fungi incertae sedis</taxon>
        <taxon>Mucoromycota</taxon>
        <taxon>Mucoromycotina</taxon>
        <taxon>Mucoromycetes</taxon>
        <taxon>Mucorales</taxon>
        <taxon>Lichtheimiaceae</taxon>
        <taxon>Phascolomyces</taxon>
    </lineage>
</organism>
<comment type="caution">
    <text evidence="2">The sequence shown here is derived from an EMBL/GenBank/DDBJ whole genome shotgun (WGS) entry which is preliminary data.</text>
</comment>
<dbReference type="Gene3D" id="1.25.40.10">
    <property type="entry name" value="Tetratricopeptide repeat domain"/>
    <property type="match status" value="1"/>
</dbReference>
<dbReference type="AlphaFoldDB" id="A0AAD5PAF3"/>
<feature type="chain" id="PRO_5041914539" evidence="1">
    <location>
        <begin position="19"/>
        <end position="384"/>
    </location>
</feature>
<dbReference type="Proteomes" id="UP001209540">
    <property type="component" value="Unassembled WGS sequence"/>
</dbReference>
<dbReference type="EMBL" id="JAIXMP010000026">
    <property type="protein sequence ID" value="KAI9253510.1"/>
    <property type="molecule type" value="Genomic_DNA"/>
</dbReference>
<protein>
    <submittedName>
        <fullName evidence="2">Uncharacterized protein</fullName>
    </submittedName>
</protein>
<dbReference type="SUPFAM" id="SSF48452">
    <property type="entry name" value="TPR-like"/>
    <property type="match status" value="1"/>
</dbReference>
<evidence type="ECO:0000313" key="2">
    <source>
        <dbReference type="EMBL" id="KAI9253510.1"/>
    </source>
</evidence>